<protein>
    <recommendedName>
        <fullName evidence="4">Cell shape determination protein CcmA</fullName>
    </recommendedName>
</protein>
<dbReference type="Proteomes" id="UP000015527">
    <property type="component" value="Unassembled WGS sequence"/>
</dbReference>
<dbReference type="PATRIC" id="fig|1096930.3.peg.3009"/>
<dbReference type="AlphaFoldDB" id="T0ILD3"/>
<evidence type="ECO:0000313" key="2">
    <source>
        <dbReference type="EMBL" id="EQB12585.1"/>
    </source>
</evidence>
<keyword evidence="3" id="KW-1185">Reference proteome</keyword>
<evidence type="ECO:0008006" key="4">
    <source>
        <dbReference type="Google" id="ProtNLM"/>
    </source>
</evidence>
<comment type="caution">
    <text evidence="2">The sequence shown here is derived from an EMBL/GenBank/DDBJ whole genome shotgun (WGS) entry which is preliminary data.</text>
</comment>
<name>T0ILD3_9SPHN</name>
<gene>
    <name evidence="2" type="ORF">L284_15130</name>
</gene>
<dbReference type="eggNOG" id="COG1664">
    <property type="taxonomic scope" value="Bacteria"/>
</dbReference>
<comment type="similarity">
    <text evidence="1">Belongs to the bactofilin family.</text>
</comment>
<evidence type="ECO:0000256" key="1">
    <source>
        <dbReference type="ARBA" id="ARBA00044755"/>
    </source>
</evidence>
<organism evidence="2 3">
    <name type="scientific">Novosphingobium lindaniclasticum LE124</name>
    <dbReference type="NCBI Taxonomy" id="1096930"/>
    <lineage>
        <taxon>Bacteria</taxon>
        <taxon>Pseudomonadati</taxon>
        <taxon>Pseudomonadota</taxon>
        <taxon>Alphaproteobacteria</taxon>
        <taxon>Sphingomonadales</taxon>
        <taxon>Sphingomonadaceae</taxon>
        <taxon>Novosphingobium</taxon>
    </lineage>
</organism>
<dbReference type="PANTHER" id="PTHR35024">
    <property type="entry name" value="HYPOTHETICAL CYTOSOLIC PROTEIN"/>
    <property type="match status" value="1"/>
</dbReference>
<accession>T0ILD3</accession>
<proteinExistence type="inferred from homology"/>
<dbReference type="EMBL" id="ATHL01000095">
    <property type="protein sequence ID" value="EQB12585.1"/>
    <property type="molecule type" value="Genomic_DNA"/>
</dbReference>
<evidence type="ECO:0000313" key="3">
    <source>
        <dbReference type="Proteomes" id="UP000015527"/>
    </source>
</evidence>
<sequence>MFSKKPDSTMVKNFSNHRTGPTSGFSMLGNDITLTGNVEASADLHIDGRVIGDITCKALVQGEDSEIAGGISAESVRIAGIVRGTITAREVVILKSAQIIGDVAYDALTIEQGARLEGRLSPNGGQMPPALARLPHAVSDDGAEVVIAAE</sequence>
<dbReference type="Pfam" id="PF04519">
    <property type="entry name" value="Bactofilin"/>
    <property type="match status" value="1"/>
</dbReference>
<dbReference type="InterPro" id="IPR007607">
    <property type="entry name" value="BacA/B"/>
</dbReference>
<dbReference type="PANTHER" id="PTHR35024:SF4">
    <property type="entry name" value="POLYMER-FORMING CYTOSKELETAL PROTEIN"/>
    <property type="match status" value="1"/>
</dbReference>
<reference evidence="2 3" key="1">
    <citation type="journal article" date="2013" name="Genome Announc.">
        <title>Genome Sequence of Novosphingobium lindaniclasticum LE124T, Isolated from a Hexachlorocyclohexane Dumpsite.</title>
        <authorList>
            <person name="Saxena A."/>
            <person name="Nayyar N."/>
            <person name="Sangwan N."/>
            <person name="Kumari R."/>
            <person name="Khurana J.P."/>
            <person name="Lal R."/>
        </authorList>
    </citation>
    <scope>NUCLEOTIDE SEQUENCE [LARGE SCALE GENOMIC DNA]</scope>
    <source>
        <strain evidence="2 3">LE124</strain>
    </source>
</reference>